<reference evidence="2" key="1">
    <citation type="journal article" date="2020" name="Stud. Mycol.">
        <title>101 Dothideomycetes genomes: a test case for predicting lifestyles and emergence of pathogens.</title>
        <authorList>
            <person name="Haridas S."/>
            <person name="Albert R."/>
            <person name="Binder M."/>
            <person name="Bloem J."/>
            <person name="Labutti K."/>
            <person name="Salamov A."/>
            <person name="Andreopoulos B."/>
            <person name="Baker S."/>
            <person name="Barry K."/>
            <person name="Bills G."/>
            <person name="Bluhm B."/>
            <person name="Cannon C."/>
            <person name="Castanera R."/>
            <person name="Culley D."/>
            <person name="Daum C."/>
            <person name="Ezra D."/>
            <person name="Gonzalez J."/>
            <person name="Henrissat B."/>
            <person name="Kuo A."/>
            <person name="Liang C."/>
            <person name="Lipzen A."/>
            <person name="Lutzoni F."/>
            <person name="Magnuson J."/>
            <person name="Mondo S."/>
            <person name="Nolan M."/>
            <person name="Ohm R."/>
            <person name="Pangilinan J."/>
            <person name="Park H.-J."/>
            <person name="Ramirez L."/>
            <person name="Alfaro M."/>
            <person name="Sun H."/>
            <person name="Tritt A."/>
            <person name="Yoshinaga Y."/>
            <person name="Zwiers L.-H."/>
            <person name="Turgeon B."/>
            <person name="Goodwin S."/>
            <person name="Spatafora J."/>
            <person name="Crous P."/>
            <person name="Grigoriev I."/>
        </authorList>
    </citation>
    <scope>NUCLEOTIDE SEQUENCE</scope>
    <source>
        <strain evidence="2">CBS 122367</strain>
    </source>
</reference>
<evidence type="ECO:0000313" key="2">
    <source>
        <dbReference type="EMBL" id="KAF2685643.1"/>
    </source>
</evidence>
<dbReference type="AlphaFoldDB" id="A0A6G1J627"/>
<feature type="region of interest" description="Disordered" evidence="1">
    <location>
        <begin position="60"/>
        <end position="96"/>
    </location>
</feature>
<sequence>MALYAAQFLPHPHFPSMQARCSTRNIHGATIFSPSLSKHISTAITSFSPSTTSSVLVQPLTTLPTPTAPNSPQQGTQPHPMRPPYITPGVRTSCLA</sequence>
<gene>
    <name evidence="2" type="ORF">K458DRAFT_15448</name>
</gene>
<name>A0A6G1J627_9PLEO</name>
<organism evidence="2 3">
    <name type="scientific">Lentithecium fluviatile CBS 122367</name>
    <dbReference type="NCBI Taxonomy" id="1168545"/>
    <lineage>
        <taxon>Eukaryota</taxon>
        <taxon>Fungi</taxon>
        <taxon>Dikarya</taxon>
        <taxon>Ascomycota</taxon>
        <taxon>Pezizomycotina</taxon>
        <taxon>Dothideomycetes</taxon>
        <taxon>Pleosporomycetidae</taxon>
        <taxon>Pleosporales</taxon>
        <taxon>Massarineae</taxon>
        <taxon>Lentitheciaceae</taxon>
        <taxon>Lentithecium</taxon>
    </lineage>
</organism>
<evidence type="ECO:0000256" key="1">
    <source>
        <dbReference type="SAM" id="MobiDB-lite"/>
    </source>
</evidence>
<proteinExistence type="predicted"/>
<keyword evidence="3" id="KW-1185">Reference proteome</keyword>
<dbReference type="EMBL" id="MU005578">
    <property type="protein sequence ID" value="KAF2685643.1"/>
    <property type="molecule type" value="Genomic_DNA"/>
</dbReference>
<dbReference type="Proteomes" id="UP000799291">
    <property type="component" value="Unassembled WGS sequence"/>
</dbReference>
<evidence type="ECO:0000313" key="3">
    <source>
        <dbReference type="Proteomes" id="UP000799291"/>
    </source>
</evidence>
<accession>A0A6G1J627</accession>
<protein>
    <submittedName>
        <fullName evidence="2">Uncharacterized protein</fullName>
    </submittedName>
</protein>